<dbReference type="EMBL" id="JAHUTJ010019500">
    <property type="protein sequence ID" value="MED6272032.1"/>
    <property type="molecule type" value="Genomic_DNA"/>
</dbReference>
<evidence type="ECO:0000313" key="2">
    <source>
        <dbReference type="Proteomes" id="UP001352852"/>
    </source>
</evidence>
<dbReference type="Proteomes" id="UP001352852">
    <property type="component" value="Unassembled WGS sequence"/>
</dbReference>
<gene>
    <name evidence="1" type="ORF">CHARACLAT_026108</name>
</gene>
<name>A0ABU7DAP2_9TELE</name>
<feature type="non-terminal residue" evidence="1">
    <location>
        <position position="1"/>
    </location>
</feature>
<proteinExistence type="predicted"/>
<keyword evidence="2" id="KW-1185">Reference proteome</keyword>
<sequence>DLISSTAVQNASCLAFEKLVSFLGKNFTYNSSEFGREDVYSTIRSYLRAGSGAKCYNSSDPELNSTSWFSNYIGSFVMFITLDDLTSFVSTSQIKVFLEDEFNLDLFSNIAIPANVTSYYIQHSAGLYIQPDLQPCQVARHFSMLLGCPTPVIFFSERK</sequence>
<protein>
    <submittedName>
        <fullName evidence="1">Uncharacterized protein</fullName>
    </submittedName>
</protein>
<evidence type="ECO:0000313" key="1">
    <source>
        <dbReference type="EMBL" id="MED6272032.1"/>
    </source>
</evidence>
<accession>A0ABU7DAP2</accession>
<reference evidence="1 2" key="1">
    <citation type="submission" date="2021-06" db="EMBL/GenBank/DDBJ databases">
        <authorList>
            <person name="Palmer J.M."/>
        </authorList>
    </citation>
    <scope>NUCLEOTIDE SEQUENCE [LARGE SCALE GENOMIC DNA]</scope>
    <source>
        <strain evidence="1 2">CL_MEX2019</strain>
        <tissue evidence="1">Muscle</tissue>
    </source>
</reference>
<organism evidence="1 2">
    <name type="scientific">Characodon lateralis</name>
    <dbReference type="NCBI Taxonomy" id="208331"/>
    <lineage>
        <taxon>Eukaryota</taxon>
        <taxon>Metazoa</taxon>
        <taxon>Chordata</taxon>
        <taxon>Craniata</taxon>
        <taxon>Vertebrata</taxon>
        <taxon>Euteleostomi</taxon>
        <taxon>Actinopterygii</taxon>
        <taxon>Neopterygii</taxon>
        <taxon>Teleostei</taxon>
        <taxon>Neoteleostei</taxon>
        <taxon>Acanthomorphata</taxon>
        <taxon>Ovalentaria</taxon>
        <taxon>Atherinomorphae</taxon>
        <taxon>Cyprinodontiformes</taxon>
        <taxon>Goodeidae</taxon>
        <taxon>Characodon</taxon>
    </lineage>
</organism>
<comment type="caution">
    <text evidence="1">The sequence shown here is derived from an EMBL/GenBank/DDBJ whole genome shotgun (WGS) entry which is preliminary data.</text>
</comment>